<dbReference type="EMBL" id="HBEP01019339">
    <property type="protein sequence ID" value="CAD8489718.1"/>
    <property type="molecule type" value="Transcribed_RNA"/>
</dbReference>
<feature type="signal peptide" evidence="1">
    <location>
        <begin position="1"/>
        <end position="18"/>
    </location>
</feature>
<reference evidence="3" key="1">
    <citation type="submission" date="2021-01" db="EMBL/GenBank/DDBJ databases">
        <authorList>
            <person name="Corre E."/>
            <person name="Pelletier E."/>
            <person name="Niang G."/>
            <person name="Scheremetjew M."/>
            <person name="Finn R."/>
            <person name="Kale V."/>
            <person name="Holt S."/>
            <person name="Cochrane G."/>
            <person name="Meng A."/>
            <person name="Brown T."/>
            <person name="Cohen L."/>
        </authorList>
    </citation>
    <scope>NUCLEOTIDE SEQUENCE</scope>
    <source>
        <strain evidence="3">CCMP1374</strain>
    </source>
</reference>
<proteinExistence type="predicted"/>
<sequence>MLDSRAVVLLSQLLTLHAFSPSAPHRRTRTHALSVCAAEEQRGGLGGLFDEGKARIWRELQVGAMQEELDPLPSELKDAPPVVPLGDTSPLPDNFEDSLRMASKAVTEALADGTDRLVIEFDTSAGDETYGHLSRTNTFVQPFLPQLSALLAPPAADGEGVSFKDLPKMQILFPDEGTSAYVANNWQLPPNTVTGSMPRAKIAEGIAALLLVAPAATEVKAVQRLIQDLDENAPTTVLIIFNPKLVDMQSTGYGLVGRELRNMVEQSFLQCFVLKSYASGALYRVYPEPYSVWREEAEQEGGYVLSYSGVRRPSGDELDDLLFPDDDDADGGGSGDPFAGLQKFIKGFQAI</sequence>
<accession>A0A7S0HMG2</accession>
<protein>
    <recommendedName>
        <fullName evidence="2">DUF1995 domain-containing protein</fullName>
    </recommendedName>
</protein>
<evidence type="ECO:0000256" key="1">
    <source>
        <dbReference type="SAM" id="SignalP"/>
    </source>
</evidence>
<feature type="chain" id="PRO_5030995222" description="DUF1995 domain-containing protein" evidence="1">
    <location>
        <begin position="19"/>
        <end position="351"/>
    </location>
</feature>
<name>A0A7S0HMG2_9EUKA</name>
<dbReference type="PANTHER" id="PTHR35509">
    <property type="entry name" value="DOMAIN PROTEIN, PUTATIVE (DUF1995)-RELATED"/>
    <property type="match status" value="1"/>
</dbReference>
<feature type="domain" description="DUF1995" evidence="2">
    <location>
        <begin position="92"/>
        <end position="319"/>
    </location>
</feature>
<keyword evidence="1" id="KW-0732">Signal</keyword>
<gene>
    <name evidence="3" type="ORF">PANT1444_LOCUS10846</name>
</gene>
<dbReference type="InterPro" id="IPR053021">
    <property type="entry name" value="Chloroplast_ADK"/>
</dbReference>
<organism evidence="3">
    <name type="scientific">Phaeocystis antarctica</name>
    <dbReference type="NCBI Taxonomy" id="33657"/>
    <lineage>
        <taxon>Eukaryota</taxon>
        <taxon>Haptista</taxon>
        <taxon>Haptophyta</taxon>
        <taxon>Prymnesiophyceae</taxon>
        <taxon>Phaeocystales</taxon>
        <taxon>Phaeocystaceae</taxon>
        <taxon>Phaeocystis</taxon>
    </lineage>
</organism>
<evidence type="ECO:0000259" key="2">
    <source>
        <dbReference type="Pfam" id="PF09353"/>
    </source>
</evidence>
<evidence type="ECO:0000313" key="3">
    <source>
        <dbReference type="EMBL" id="CAD8489718.1"/>
    </source>
</evidence>
<dbReference type="PANTHER" id="PTHR35509:SF1">
    <property type="entry name" value="DOMAIN PROTEIN, PUTATIVE (DUF1995)-RELATED"/>
    <property type="match status" value="1"/>
</dbReference>
<dbReference type="Pfam" id="PF09353">
    <property type="entry name" value="DUF1995"/>
    <property type="match status" value="1"/>
</dbReference>
<dbReference type="InterPro" id="IPR018962">
    <property type="entry name" value="DUF1995"/>
</dbReference>
<dbReference type="AlphaFoldDB" id="A0A7S0HMG2"/>